<dbReference type="SMART" id="SM00298">
    <property type="entry name" value="CHROMO"/>
    <property type="match status" value="1"/>
</dbReference>
<feature type="compositionally biased region" description="Acidic residues" evidence="3">
    <location>
        <begin position="298"/>
        <end position="308"/>
    </location>
</feature>
<dbReference type="PANTHER" id="PTHR22812">
    <property type="entry name" value="CHROMOBOX PROTEIN"/>
    <property type="match status" value="1"/>
</dbReference>
<evidence type="ECO:0000313" key="6">
    <source>
        <dbReference type="Proteomes" id="UP001432322"/>
    </source>
</evidence>
<feature type="domain" description="Chromo" evidence="4">
    <location>
        <begin position="23"/>
        <end position="71"/>
    </location>
</feature>
<feature type="compositionally biased region" description="Low complexity" evidence="3">
    <location>
        <begin position="134"/>
        <end position="144"/>
    </location>
</feature>
<reference evidence="5" key="1">
    <citation type="submission" date="2023-10" db="EMBL/GenBank/DDBJ databases">
        <title>Genome assembly of Pristionchus species.</title>
        <authorList>
            <person name="Yoshida K."/>
            <person name="Sommer R.J."/>
        </authorList>
    </citation>
    <scope>NUCLEOTIDE SEQUENCE</scope>
    <source>
        <strain evidence="5">RS5133</strain>
    </source>
</reference>
<comment type="caution">
    <text evidence="5">The sequence shown here is derived from an EMBL/GenBank/DDBJ whole genome shotgun (WGS) entry which is preliminary data.</text>
</comment>
<comment type="subcellular location">
    <subcellularLocation>
        <location evidence="1">Nucleus</location>
    </subcellularLocation>
</comment>
<keyword evidence="6" id="KW-1185">Reference proteome</keyword>
<evidence type="ECO:0000313" key="5">
    <source>
        <dbReference type="EMBL" id="GMT17782.1"/>
    </source>
</evidence>
<dbReference type="Gene3D" id="2.40.50.40">
    <property type="match status" value="1"/>
</dbReference>
<dbReference type="EMBL" id="BTSY01000003">
    <property type="protein sequence ID" value="GMT17782.1"/>
    <property type="molecule type" value="Genomic_DNA"/>
</dbReference>
<dbReference type="SUPFAM" id="SSF54160">
    <property type="entry name" value="Chromo domain-like"/>
    <property type="match status" value="1"/>
</dbReference>
<feature type="compositionally biased region" description="Acidic residues" evidence="3">
    <location>
        <begin position="227"/>
        <end position="239"/>
    </location>
</feature>
<feature type="region of interest" description="Disordered" evidence="3">
    <location>
        <begin position="74"/>
        <end position="363"/>
    </location>
</feature>
<organism evidence="5 6">
    <name type="scientific">Pristionchus fissidentatus</name>
    <dbReference type="NCBI Taxonomy" id="1538716"/>
    <lineage>
        <taxon>Eukaryota</taxon>
        <taxon>Metazoa</taxon>
        <taxon>Ecdysozoa</taxon>
        <taxon>Nematoda</taxon>
        <taxon>Chromadorea</taxon>
        <taxon>Rhabditida</taxon>
        <taxon>Rhabditina</taxon>
        <taxon>Diplogasteromorpha</taxon>
        <taxon>Diplogasteroidea</taxon>
        <taxon>Neodiplogasteridae</taxon>
        <taxon>Pristionchus</taxon>
    </lineage>
</organism>
<dbReference type="GO" id="GO:0005634">
    <property type="term" value="C:nucleus"/>
    <property type="evidence" value="ECO:0007669"/>
    <property type="project" value="UniProtKB-SubCell"/>
</dbReference>
<keyword evidence="2" id="KW-0539">Nucleus</keyword>
<feature type="compositionally biased region" description="Polar residues" evidence="3">
    <location>
        <begin position="156"/>
        <end position="168"/>
    </location>
</feature>
<evidence type="ECO:0000256" key="3">
    <source>
        <dbReference type="SAM" id="MobiDB-lite"/>
    </source>
</evidence>
<name>A0AAV5VDL8_9BILA</name>
<feature type="compositionally biased region" description="Acidic residues" evidence="3">
    <location>
        <begin position="344"/>
        <end position="356"/>
    </location>
</feature>
<accession>A0AAV5VDL8</accession>
<feature type="non-terminal residue" evidence="5">
    <location>
        <position position="1"/>
    </location>
</feature>
<proteinExistence type="predicted"/>
<sequence length="553" mass="59982">FQPPAPTAPLAMSDDSDSSDVAYEVERVMGRRQKNGRVEYSLKWKGYNERTWEPIENCVTCRKMIDEFNKRFPLNGATISVDTPTAKPADSPAKRGRPPKTPKAAANTDSAAANGGSRGDRSSRREQAKKKSDSPVSVASSDSDIQFIDTPKQKAAASTSKNGASSQKAAVAKGRPSRSAARRSTRSASRSSDGAGGDSDSSSGRPPASKKTRKSGRKSAATREEKSDDDDAKSDDDAESQSSSRKGRESTQSATRRSPIKRTHVNLAVDESPEEADEDNKKRKTTTTTPHRRLVIESSDEEADAGDEEKDKEYRAPPPSAAQPKRKPSLMPKRQPVSRKLNFDDDEDSDAASDDSDLPRRTVVAAPARTARRASSLEMVLAEAISVDPIVVPVQFPVANVNKPQALKVNEQLIDPSVMRMFRAKELPGLEVWSADAYSEWLDTKGFDTRVALKDDGIEKFLGRDVERIVGYVPCGQVIFCLVKTAVKKGEKKVAISQLVHGVESTLAARLFPKAFVHYTTQLAYVNMPGAVRIAAAAINDDGTSSSPSTSRD</sequence>
<evidence type="ECO:0000256" key="2">
    <source>
        <dbReference type="ARBA" id="ARBA00023242"/>
    </source>
</evidence>
<dbReference type="CDD" id="cd00024">
    <property type="entry name" value="CD_CSD"/>
    <property type="match status" value="1"/>
</dbReference>
<dbReference type="InterPro" id="IPR016197">
    <property type="entry name" value="Chromo-like_dom_sf"/>
</dbReference>
<dbReference type="InterPro" id="IPR000953">
    <property type="entry name" value="Chromo/chromo_shadow_dom"/>
</dbReference>
<feature type="compositionally biased region" description="Basic residues" evidence="3">
    <location>
        <begin position="282"/>
        <end position="293"/>
    </location>
</feature>
<protein>
    <recommendedName>
        <fullName evidence="4">Chromo domain-containing protein</fullName>
    </recommendedName>
</protein>
<dbReference type="Proteomes" id="UP001432322">
    <property type="component" value="Unassembled WGS sequence"/>
</dbReference>
<dbReference type="AlphaFoldDB" id="A0AAV5VDL8"/>
<feature type="compositionally biased region" description="Basic residues" evidence="3">
    <location>
        <begin position="208"/>
        <end position="217"/>
    </location>
</feature>
<feature type="compositionally biased region" description="Low complexity" evidence="3">
    <location>
        <begin position="104"/>
        <end position="115"/>
    </location>
</feature>
<dbReference type="Pfam" id="PF00385">
    <property type="entry name" value="Chromo"/>
    <property type="match status" value="1"/>
</dbReference>
<dbReference type="InterPro" id="IPR051219">
    <property type="entry name" value="Heterochromatin_chromo-domain"/>
</dbReference>
<dbReference type="InterPro" id="IPR023780">
    <property type="entry name" value="Chromo_domain"/>
</dbReference>
<gene>
    <name evidence="5" type="ORF">PFISCL1PPCAC_9079</name>
</gene>
<dbReference type="PROSITE" id="PS50013">
    <property type="entry name" value="CHROMO_2"/>
    <property type="match status" value="1"/>
</dbReference>
<evidence type="ECO:0000259" key="4">
    <source>
        <dbReference type="PROSITE" id="PS50013"/>
    </source>
</evidence>
<feature type="compositionally biased region" description="Low complexity" evidence="3">
    <location>
        <begin position="186"/>
        <end position="207"/>
    </location>
</feature>
<feature type="compositionally biased region" description="Basic and acidic residues" evidence="3">
    <location>
        <begin position="118"/>
        <end position="133"/>
    </location>
</feature>
<evidence type="ECO:0000256" key="1">
    <source>
        <dbReference type="ARBA" id="ARBA00004123"/>
    </source>
</evidence>